<protein>
    <submittedName>
        <fullName evidence="2">Uncharacterized protein</fullName>
    </submittedName>
</protein>
<dbReference type="RefSeq" id="WP_185178339.1">
    <property type="nucleotide sequence ID" value="NZ_CBCSEP010000021.1"/>
</dbReference>
<evidence type="ECO:0000313" key="3">
    <source>
        <dbReference type="Proteomes" id="UP000574133"/>
    </source>
</evidence>
<proteinExistence type="predicted"/>
<keyword evidence="1" id="KW-0472">Membrane</keyword>
<feature type="transmembrane region" description="Helical" evidence="1">
    <location>
        <begin position="35"/>
        <end position="60"/>
    </location>
</feature>
<keyword evidence="3" id="KW-1185">Reference proteome</keyword>
<dbReference type="EMBL" id="JACJVN010000026">
    <property type="protein sequence ID" value="MBB6677050.1"/>
    <property type="molecule type" value="Genomic_DNA"/>
</dbReference>
<evidence type="ECO:0000256" key="1">
    <source>
        <dbReference type="SAM" id="Phobius"/>
    </source>
</evidence>
<dbReference type="Proteomes" id="UP000574133">
    <property type="component" value="Unassembled WGS sequence"/>
</dbReference>
<sequence>MKGYLSLIRSLLVYAVIVLALSATQVNLNMVHKRFLLMILFAIIFIPSLLFVVLLAIDLIAQDTRMMRVRVIQAEDGVLRVTKPNGKTRRVRILRNDAQAYRVGRELELTLTRRTGQVLAVKPVDAG</sequence>
<evidence type="ECO:0000313" key="2">
    <source>
        <dbReference type="EMBL" id="MBB6677050.1"/>
    </source>
</evidence>
<accession>A0A841TCT3</accession>
<dbReference type="AlphaFoldDB" id="A0A841TCT3"/>
<name>A0A841TCT3_9BACL</name>
<keyword evidence="1" id="KW-1133">Transmembrane helix</keyword>
<reference evidence="2 3" key="1">
    <citation type="submission" date="2020-08" db="EMBL/GenBank/DDBJ databases">
        <title>Cohnella phylogeny.</title>
        <authorList>
            <person name="Dunlap C."/>
        </authorList>
    </citation>
    <scope>NUCLEOTIDE SEQUENCE [LARGE SCALE GENOMIC DNA]</scope>
    <source>
        <strain evidence="2 3">DSM 103658</strain>
    </source>
</reference>
<organism evidence="2 3">
    <name type="scientific">Cohnella lubricantis</name>
    <dbReference type="NCBI Taxonomy" id="2163172"/>
    <lineage>
        <taxon>Bacteria</taxon>
        <taxon>Bacillati</taxon>
        <taxon>Bacillota</taxon>
        <taxon>Bacilli</taxon>
        <taxon>Bacillales</taxon>
        <taxon>Paenibacillaceae</taxon>
        <taxon>Cohnella</taxon>
    </lineage>
</organism>
<gene>
    <name evidence="2" type="ORF">H4Q31_06865</name>
</gene>
<comment type="caution">
    <text evidence="2">The sequence shown here is derived from an EMBL/GenBank/DDBJ whole genome shotgun (WGS) entry which is preliminary data.</text>
</comment>
<keyword evidence="1" id="KW-0812">Transmembrane</keyword>